<dbReference type="Proteomes" id="UP000766595">
    <property type="component" value="Unassembled WGS sequence"/>
</dbReference>
<dbReference type="RefSeq" id="WP_261970036.1">
    <property type="nucleotide sequence ID" value="NZ_JAHHZF010000009.1"/>
</dbReference>
<feature type="signal peptide" evidence="1">
    <location>
        <begin position="1"/>
        <end position="25"/>
    </location>
</feature>
<gene>
    <name evidence="3" type="ORF">KL771_18680</name>
</gene>
<dbReference type="Gene3D" id="3.40.190.10">
    <property type="entry name" value="Periplasmic binding protein-like II"/>
    <property type="match status" value="2"/>
</dbReference>
<keyword evidence="1" id="KW-0732">Signal</keyword>
<organism evidence="3 4">
    <name type="scientific">Prosthecodimorpha staleyi</name>
    <dbReference type="NCBI Taxonomy" id="2840188"/>
    <lineage>
        <taxon>Bacteria</taxon>
        <taxon>Pseudomonadati</taxon>
        <taxon>Pseudomonadota</taxon>
        <taxon>Alphaproteobacteria</taxon>
        <taxon>Hyphomicrobiales</taxon>
        <taxon>Ancalomicrobiaceae</taxon>
        <taxon>Prosthecodimorpha</taxon>
    </lineage>
</organism>
<dbReference type="InterPro" id="IPR027939">
    <property type="entry name" value="NMT1/THI5"/>
</dbReference>
<proteinExistence type="predicted"/>
<evidence type="ECO:0000313" key="4">
    <source>
        <dbReference type="Proteomes" id="UP000766595"/>
    </source>
</evidence>
<evidence type="ECO:0000313" key="3">
    <source>
        <dbReference type="EMBL" id="MBT9291499.1"/>
    </source>
</evidence>
<dbReference type="PANTHER" id="PTHR31528">
    <property type="entry name" value="4-AMINO-5-HYDROXYMETHYL-2-METHYLPYRIMIDINE PHOSPHATE SYNTHASE THI11-RELATED"/>
    <property type="match status" value="1"/>
</dbReference>
<dbReference type="EMBL" id="JAHHZF010000009">
    <property type="protein sequence ID" value="MBT9291499.1"/>
    <property type="molecule type" value="Genomic_DNA"/>
</dbReference>
<evidence type="ECO:0000259" key="2">
    <source>
        <dbReference type="Pfam" id="PF09084"/>
    </source>
</evidence>
<sequence>MARFGKFGLIAGLAAMLVSAAAARADDTVSLRLNWQILGFHAPFYYGVKKGFYKEEGIDLTVNEGRGGAATAQAIGASSDTFGVVDAGTVIVSVTRGIPIRTVMSVMNSGIFAVVARKDANIVRAADLEGKTIAVTAGDALTQLFPAVVSANKLDEKKIRFVNVDAASKVVAVLEKRADATLGSVDAQSFVMEARGVAASVLSYDDLGVKLVGLTVVANEKTIAGNPDLIRRFVRATRKAFVEAQKDPDGAIAATVAAKPELDGKVLRQQMDVSLAKLTSAATAGLPLGIGAASDWDNTVTLLKTYQSLATDKPGSAFFTNDFAK</sequence>
<evidence type="ECO:0000256" key="1">
    <source>
        <dbReference type="SAM" id="SignalP"/>
    </source>
</evidence>
<dbReference type="GO" id="GO:0009228">
    <property type="term" value="P:thiamine biosynthetic process"/>
    <property type="evidence" value="ECO:0007669"/>
    <property type="project" value="InterPro"/>
</dbReference>
<accession>A0A947GJE3</accession>
<feature type="domain" description="SsuA/THI5-like" evidence="2">
    <location>
        <begin position="41"/>
        <end position="251"/>
    </location>
</feature>
<feature type="chain" id="PRO_5037577334" evidence="1">
    <location>
        <begin position="26"/>
        <end position="325"/>
    </location>
</feature>
<dbReference type="SUPFAM" id="SSF53850">
    <property type="entry name" value="Periplasmic binding protein-like II"/>
    <property type="match status" value="1"/>
</dbReference>
<reference evidence="3 4" key="1">
    <citation type="submission" date="2021-06" db="EMBL/GenBank/DDBJ databases">
        <authorList>
            <person name="Grouzdev D.S."/>
            <person name="Koziaeva V."/>
        </authorList>
    </citation>
    <scope>NUCLEOTIDE SEQUENCE [LARGE SCALE GENOMIC DNA]</scope>
    <source>
        <strain evidence="3 4">22</strain>
    </source>
</reference>
<dbReference type="InterPro" id="IPR015168">
    <property type="entry name" value="SsuA/THI5"/>
</dbReference>
<dbReference type="PANTHER" id="PTHR31528:SF15">
    <property type="entry name" value="RIBOFLAVIN-BINDING PROTEIN RIBY"/>
    <property type="match status" value="1"/>
</dbReference>
<dbReference type="Pfam" id="PF09084">
    <property type="entry name" value="NMT1"/>
    <property type="match status" value="1"/>
</dbReference>
<comment type="caution">
    <text evidence="3">The sequence shown here is derived from an EMBL/GenBank/DDBJ whole genome shotgun (WGS) entry which is preliminary data.</text>
</comment>
<dbReference type="AlphaFoldDB" id="A0A947GJE3"/>
<name>A0A947GJE3_9HYPH</name>
<protein>
    <submittedName>
        <fullName evidence="3">ABC transporter substrate-binding protein</fullName>
    </submittedName>
</protein>
<keyword evidence="4" id="KW-1185">Reference proteome</keyword>